<dbReference type="SUPFAM" id="SSF53850">
    <property type="entry name" value="Periplasmic binding protein-like II"/>
    <property type="match status" value="1"/>
</dbReference>
<reference evidence="7" key="1">
    <citation type="submission" date="2019-03" db="EMBL/GenBank/DDBJ databases">
        <title>Aquabacterium pictum sp.nov., the first bacteriochlorophyll a-containing freshwater bacterium in the genus Aquabacterium of the class Betaproteobacteria.</title>
        <authorList>
            <person name="Hirose S."/>
            <person name="Tank M."/>
            <person name="Hara E."/>
            <person name="Tamaki H."/>
            <person name="Takaichi S."/>
            <person name="Haruta S."/>
            <person name="Hanada S."/>
        </authorList>
    </citation>
    <scope>NUCLEOTIDE SEQUENCE [LARGE SCALE GENOMIC DNA]</scope>
    <source>
        <strain evidence="7">W35</strain>
    </source>
</reference>
<organism evidence="6 7">
    <name type="scientific">Pseudaquabacterium pictum</name>
    <dbReference type="NCBI Taxonomy" id="2315236"/>
    <lineage>
        <taxon>Bacteria</taxon>
        <taxon>Pseudomonadati</taxon>
        <taxon>Pseudomonadota</taxon>
        <taxon>Betaproteobacteria</taxon>
        <taxon>Burkholderiales</taxon>
        <taxon>Sphaerotilaceae</taxon>
        <taxon>Pseudaquabacterium</taxon>
    </lineage>
</organism>
<dbReference type="Pfam" id="PF03466">
    <property type="entry name" value="LysR_substrate"/>
    <property type="match status" value="1"/>
</dbReference>
<keyword evidence="4" id="KW-0804">Transcription</keyword>
<proteinExistence type="inferred from homology"/>
<dbReference type="Proteomes" id="UP000301751">
    <property type="component" value="Unassembled WGS sequence"/>
</dbReference>
<name>A0A480AZ66_9BURK</name>
<evidence type="ECO:0000259" key="5">
    <source>
        <dbReference type="PROSITE" id="PS50931"/>
    </source>
</evidence>
<evidence type="ECO:0000256" key="2">
    <source>
        <dbReference type="ARBA" id="ARBA00023015"/>
    </source>
</evidence>
<accession>A0A480AZ66</accession>
<dbReference type="PANTHER" id="PTHR30126:SF2">
    <property type="entry name" value="HTH-TYPE TRANSCRIPTIONAL REGULATOR YJIE"/>
    <property type="match status" value="1"/>
</dbReference>
<dbReference type="InterPro" id="IPR005119">
    <property type="entry name" value="LysR_subst-bd"/>
</dbReference>
<sequence length="336" mass="37373">MTDASLRPPLFKGGRPGRPLEWWVDCDYYTDPVETKWLEDFVSLAETRSFSRSAQLRHVTQPAFSRRIQALEAWAGVDLVDRSSYPTRLTSAGETLHAQALEILVALQSARNLMRSHRASGQDVIEFAIPHTLAFTFFPHWLMELRQRFGSVKTRLIALNVHDAVLRLTEGGCDLLIAYHHPSQPLQLSPDRYEMLSLGRETLAAYAKADAAGQPLFFLAAGGAPVPLLAYASGAYMGHMVEQIIRQMPVAPALETTYETDMAEGLKAMALEGHGLAFLPASSVRQELKSRRLVAAAPPGVGELTMEVRIYRERPEVARHTKPAAQALWDFLRQAT</sequence>
<comment type="similarity">
    <text evidence="1">Belongs to the LysR transcriptional regulatory family.</text>
</comment>
<dbReference type="Gene3D" id="1.10.10.10">
    <property type="entry name" value="Winged helix-like DNA-binding domain superfamily/Winged helix DNA-binding domain"/>
    <property type="match status" value="1"/>
</dbReference>
<dbReference type="GO" id="GO:0000976">
    <property type="term" value="F:transcription cis-regulatory region binding"/>
    <property type="evidence" value="ECO:0007669"/>
    <property type="project" value="TreeGrafter"/>
</dbReference>
<keyword evidence="3" id="KW-0238">DNA-binding</keyword>
<dbReference type="PANTHER" id="PTHR30126">
    <property type="entry name" value="HTH-TYPE TRANSCRIPTIONAL REGULATOR"/>
    <property type="match status" value="1"/>
</dbReference>
<dbReference type="InterPro" id="IPR036388">
    <property type="entry name" value="WH-like_DNA-bd_sf"/>
</dbReference>
<dbReference type="Gene3D" id="3.40.190.10">
    <property type="entry name" value="Periplasmic binding protein-like II"/>
    <property type="match status" value="2"/>
</dbReference>
<dbReference type="InterPro" id="IPR036390">
    <property type="entry name" value="WH_DNA-bd_sf"/>
</dbReference>
<comment type="caution">
    <text evidence="6">The sequence shown here is derived from an EMBL/GenBank/DDBJ whole genome shotgun (WGS) entry which is preliminary data.</text>
</comment>
<evidence type="ECO:0000256" key="3">
    <source>
        <dbReference type="ARBA" id="ARBA00023125"/>
    </source>
</evidence>
<evidence type="ECO:0000313" key="6">
    <source>
        <dbReference type="EMBL" id="GCL64108.1"/>
    </source>
</evidence>
<feature type="domain" description="HTH lysR-type" evidence="5">
    <location>
        <begin position="33"/>
        <end position="90"/>
    </location>
</feature>
<keyword evidence="2" id="KW-0805">Transcription regulation</keyword>
<dbReference type="InterPro" id="IPR000847">
    <property type="entry name" value="LysR_HTH_N"/>
</dbReference>
<protein>
    <submittedName>
        <fullName evidence="6">LysR family transcriptional regulator</fullName>
    </submittedName>
</protein>
<dbReference type="GO" id="GO:0003700">
    <property type="term" value="F:DNA-binding transcription factor activity"/>
    <property type="evidence" value="ECO:0007669"/>
    <property type="project" value="InterPro"/>
</dbReference>
<dbReference type="CDD" id="cd05466">
    <property type="entry name" value="PBP2_LTTR_substrate"/>
    <property type="match status" value="1"/>
</dbReference>
<evidence type="ECO:0000313" key="7">
    <source>
        <dbReference type="Proteomes" id="UP000301751"/>
    </source>
</evidence>
<dbReference type="Pfam" id="PF00126">
    <property type="entry name" value="HTH_1"/>
    <property type="match status" value="1"/>
</dbReference>
<dbReference type="AlphaFoldDB" id="A0A480AZ66"/>
<evidence type="ECO:0000256" key="1">
    <source>
        <dbReference type="ARBA" id="ARBA00009437"/>
    </source>
</evidence>
<gene>
    <name evidence="6" type="ORF">AQPW35_31890</name>
</gene>
<dbReference type="PRINTS" id="PR00039">
    <property type="entry name" value="HTHLYSR"/>
</dbReference>
<dbReference type="EMBL" id="BJCL01000008">
    <property type="protein sequence ID" value="GCL64108.1"/>
    <property type="molecule type" value="Genomic_DNA"/>
</dbReference>
<evidence type="ECO:0000256" key="4">
    <source>
        <dbReference type="ARBA" id="ARBA00023163"/>
    </source>
</evidence>
<dbReference type="PROSITE" id="PS50931">
    <property type="entry name" value="HTH_LYSR"/>
    <property type="match status" value="1"/>
</dbReference>
<dbReference type="SUPFAM" id="SSF46785">
    <property type="entry name" value="Winged helix' DNA-binding domain"/>
    <property type="match status" value="1"/>
</dbReference>
<keyword evidence="7" id="KW-1185">Reference proteome</keyword>